<dbReference type="NCBIfam" id="TIGR01128">
    <property type="entry name" value="holA"/>
    <property type="match status" value="1"/>
</dbReference>
<keyword evidence="5" id="KW-0239">DNA-directed DNA polymerase</keyword>
<accession>A0A6P1LCW0</accession>
<protein>
    <recommendedName>
        <fullName evidence="1">DNA-directed DNA polymerase</fullName>
        <ecNumber evidence="1">2.7.7.7</ecNumber>
    </recommendedName>
</protein>
<evidence type="ECO:0000256" key="7">
    <source>
        <dbReference type="ARBA" id="ARBA00049244"/>
    </source>
</evidence>
<keyword evidence="4" id="KW-0235">DNA replication</keyword>
<comment type="similarity">
    <text evidence="6">Belongs to the DNA polymerase HolA subunit family.</text>
</comment>
<evidence type="ECO:0000313" key="10">
    <source>
        <dbReference type="Proteomes" id="UP000464283"/>
    </source>
</evidence>
<dbReference type="RefSeq" id="WP_004024640.1">
    <property type="nucleotide sequence ID" value="NZ_AGFP01000008.1"/>
</dbReference>
<dbReference type="Proteomes" id="UP000464283">
    <property type="component" value="Chromosome"/>
</dbReference>
<comment type="catalytic activity">
    <reaction evidence="7">
        <text>DNA(n) + a 2'-deoxyribonucleoside 5'-triphosphate = DNA(n+1) + diphosphate</text>
        <dbReference type="Rhea" id="RHEA:22508"/>
        <dbReference type="Rhea" id="RHEA-COMP:17339"/>
        <dbReference type="Rhea" id="RHEA-COMP:17340"/>
        <dbReference type="ChEBI" id="CHEBI:33019"/>
        <dbReference type="ChEBI" id="CHEBI:61560"/>
        <dbReference type="ChEBI" id="CHEBI:173112"/>
        <dbReference type="EC" id="2.7.7.7"/>
    </reaction>
</comment>
<evidence type="ECO:0000256" key="1">
    <source>
        <dbReference type="ARBA" id="ARBA00012417"/>
    </source>
</evidence>
<dbReference type="GO" id="GO:0003887">
    <property type="term" value="F:DNA-directed DNA polymerase activity"/>
    <property type="evidence" value="ECO:0007669"/>
    <property type="project" value="UniProtKB-KW"/>
</dbReference>
<dbReference type="EC" id="2.7.7.7" evidence="1"/>
<feature type="domain" description="DNA polymerase III delta subunit-like C-terminal" evidence="8">
    <location>
        <begin position="182"/>
        <end position="299"/>
    </location>
</feature>
<dbReference type="SUPFAM" id="SSF48019">
    <property type="entry name" value="post-AAA+ oligomerization domain-like"/>
    <property type="match status" value="1"/>
</dbReference>
<evidence type="ECO:0000256" key="2">
    <source>
        <dbReference type="ARBA" id="ARBA00022679"/>
    </source>
</evidence>
<dbReference type="OrthoDB" id="10014588at2"/>
<evidence type="ECO:0000256" key="4">
    <source>
        <dbReference type="ARBA" id="ARBA00022705"/>
    </source>
</evidence>
<dbReference type="KEGG" id="miw:EER00_03995"/>
<evidence type="ECO:0000256" key="3">
    <source>
        <dbReference type="ARBA" id="ARBA00022695"/>
    </source>
</evidence>
<gene>
    <name evidence="9" type="ORF">EER00_03995</name>
</gene>
<sequence>MELILSEDIGLIEFKKMEICKNIEPKIYVYDFEEREKIIDDLMQYDFFSSDEKTNVFITSFYTKKNQPEEAEINFLIELSKIKEKNIYVCMNKISTDQYLLSLFSYCHNLKKLNKWTSKKFIQDYLNYKKFVAPSALIDYLNERLPNDANSIMSELNKLVVWDIKKLNRDIIDSIIENNINDNVFNLIDNYFSNNYQDLILQMQLFEQKGSDLREIYNVMVSQLFLLKLYKLHFDMHNSFDVIVKEFKILKFQIDNWAKFLYQIDVKKIDSLLNQLLNLEKDVMLGKKDFDTSLKLFLLSGVA</sequence>
<dbReference type="GO" id="GO:0009360">
    <property type="term" value="C:DNA polymerase III complex"/>
    <property type="evidence" value="ECO:0007669"/>
    <property type="project" value="TreeGrafter"/>
</dbReference>
<dbReference type="PANTHER" id="PTHR34388:SF1">
    <property type="entry name" value="DNA POLYMERASE III SUBUNIT DELTA"/>
    <property type="match status" value="1"/>
</dbReference>
<proteinExistence type="inferred from homology"/>
<keyword evidence="3" id="KW-0548">Nucleotidyltransferase</keyword>
<dbReference type="InterPro" id="IPR048466">
    <property type="entry name" value="DNA_pol3_delta-like_C"/>
</dbReference>
<evidence type="ECO:0000313" key="9">
    <source>
        <dbReference type="EMBL" id="QHG90027.2"/>
    </source>
</evidence>
<evidence type="ECO:0000259" key="8">
    <source>
        <dbReference type="Pfam" id="PF21694"/>
    </source>
</evidence>
<dbReference type="Gene3D" id="1.20.272.10">
    <property type="match status" value="1"/>
</dbReference>
<dbReference type="Pfam" id="PF21694">
    <property type="entry name" value="DNA_pol3_delta_C"/>
    <property type="match status" value="1"/>
</dbReference>
<dbReference type="EMBL" id="CP033512">
    <property type="protein sequence ID" value="QHG90027.2"/>
    <property type="molecule type" value="Genomic_DNA"/>
</dbReference>
<dbReference type="PANTHER" id="PTHR34388">
    <property type="entry name" value="DNA POLYMERASE III SUBUNIT DELTA"/>
    <property type="match status" value="1"/>
</dbReference>
<dbReference type="InterPro" id="IPR008921">
    <property type="entry name" value="DNA_pol3_clamp-load_cplx_C"/>
</dbReference>
<evidence type="ECO:0000256" key="6">
    <source>
        <dbReference type="ARBA" id="ARBA00034754"/>
    </source>
</evidence>
<reference evidence="10" key="1">
    <citation type="submission" date="2018-11" db="EMBL/GenBank/DDBJ databases">
        <title>The first complete genome sequence of Mycoplasma iowae strain 695.</title>
        <authorList>
            <person name="Ghanem M."/>
            <person name="El-Gazzar M."/>
        </authorList>
    </citation>
    <scope>NUCLEOTIDE SEQUENCE [LARGE SCALE GENOMIC DNA]</scope>
    <source>
        <strain evidence="10">695</strain>
    </source>
</reference>
<dbReference type="GO" id="GO:0006261">
    <property type="term" value="P:DNA-templated DNA replication"/>
    <property type="evidence" value="ECO:0007669"/>
    <property type="project" value="TreeGrafter"/>
</dbReference>
<organism evidence="9 10">
    <name type="scientific">Malacoplasma iowae 695</name>
    <dbReference type="NCBI Taxonomy" id="1048830"/>
    <lineage>
        <taxon>Bacteria</taxon>
        <taxon>Bacillati</taxon>
        <taxon>Mycoplasmatota</taxon>
        <taxon>Mycoplasmoidales</taxon>
        <taxon>Mycoplasmoidaceae</taxon>
        <taxon>Malacoplasma</taxon>
    </lineage>
</organism>
<dbReference type="AlphaFoldDB" id="A0A6P1LCW0"/>
<name>A0A6P1LCW0_MALIO</name>
<dbReference type="GO" id="GO:0003677">
    <property type="term" value="F:DNA binding"/>
    <property type="evidence" value="ECO:0007669"/>
    <property type="project" value="InterPro"/>
</dbReference>
<dbReference type="InterPro" id="IPR005790">
    <property type="entry name" value="DNA_polIII_delta"/>
</dbReference>
<evidence type="ECO:0000256" key="5">
    <source>
        <dbReference type="ARBA" id="ARBA00022932"/>
    </source>
</evidence>
<dbReference type="GeneID" id="96866336"/>
<keyword evidence="2" id="KW-0808">Transferase</keyword>